<organism evidence="1 2">
    <name type="scientific">Pontibacter lucknowensis</name>
    <dbReference type="NCBI Taxonomy" id="1077936"/>
    <lineage>
        <taxon>Bacteria</taxon>
        <taxon>Pseudomonadati</taxon>
        <taxon>Bacteroidota</taxon>
        <taxon>Cytophagia</taxon>
        <taxon>Cytophagales</taxon>
        <taxon>Hymenobacteraceae</taxon>
        <taxon>Pontibacter</taxon>
    </lineage>
</organism>
<dbReference type="EMBL" id="FTNM01000006">
    <property type="protein sequence ID" value="SIR42416.1"/>
    <property type="molecule type" value="Genomic_DNA"/>
</dbReference>
<proteinExistence type="predicted"/>
<evidence type="ECO:0000313" key="2">
    <source>
        <dbReference type="Proteomes" id="UP000185924"/>
    </source>
</evidence>
<dbReference type="OrthoDB" id="6385861at2"/>
<keyword evidence="2" id="KW-1185">Reference proteome</keyword>
<dbReference type="AlphaFoldDB" id="A0A1N7ATR6"/>
<dbReference type="STRING" id="1077936.SAMN05421545_3567"/>
<reference evidence="2" key="1">
    <citation type="submission" date="2017-01" db="EMBL/GenBank/DDBJ databases">
        <authorList>
            <person name="Varghese N."/>
            <person name="Submissions S."/>
        </authorList>
    </citation>
    <scope>NUCLEOTIDE SEQUENCE [LARGE SCALE GENOMIC DNA]</scope>
    <source>
        <strain evidence="2">DM9</strain>
    </source>
</reference>
<protein>
    <submittedName>
        <fullName evidence="1">Glycosyltransferase involved in cell wall bisynthesis</fullName>
    </submittedName>
</protein>
<dbReference type="GO" id="GO:0016740">
    <property type="term" value="F:transferase activity"/>
    <property type="evidence" value="ECO:0007669"/>
    <property type="project" value="UniProtKB-KW"/>
</dbReference>
<gene>
    <name evidence="1" type="ORF">SAMN05421545_3567</name>
</gene>
<dbReference type="Gene3D" id="3.40.50.2000">
    <property type="entry name" value="Glycogen Phosphorylase B"/>
    <property type="match status" value="2"/>
</dbReference>
<accession>A0A1N7ATR6</accession>
<evidence type="ECO:0000313" key="1">
    <source>
        <dbReference type="EMBL" id="SIR42416.1"/>
    </source>
</evidence>
<dbReference type="Proteomes" id="UP000185924">
    <property type="component" value="Unassembled WGS sequence"/>
</dbReference>
<keyword evidence="1" id="KW-0808">Transferase</keyword>
<dbReference type="RefSeq" id="WP_076423084.1">
    <property type="nucleotide sequence ID" value="NZ_FTNM01000006.1"/>
</dbReference>
<dbReference type="SUPFAM" id="SSF53756">
    <property type="entry name" value="UDP-Glycosyltransferase/glycogen phosphorylase"/>
    <property type="match status" value="1"/>
</dbReference>
<name>A0A1N7ATR6_9BACT</name>
<sequence length="390" mass="44343">MKLAYLLYLDVEKYDGVTNKVVTQIETWVNQGNEVALFCIVPKLPSTQTSLARISSITTIIEEEKVLGASAGLLAGWFKSDKVQKLLINKLAAYNPDLVYYRNTAYSSTIRHINKRFITVCEINTLEQAEYKLQRFNSVKYLFRYLHYTLLHRFAFNEVNGVVGVTHEITDQIKKSGYKSHTAVVPNSINVSDYLKPKTIEGSPSQIPKLVFIGTPGMSWHGVDRIIKIAESTLSQLEFHIIGYSKGDFDNPPPNVKFYGVLPSGETYKVISTCHIGIGTMALFRKEMEEACPLKVRECLSYGLPMILGYEDTAFITDSATRKANYPDYVLKLSNQEEITQEDVNKVVDFCYKYRDTQLTFEDVAPFIDVHLLETKRLEFLKRVYGSTRG</sequence>